<dbReference type="OrthoDB" id="191139at2759"/>
<evidence type="ECO:0000313" key="4">
    <source>
        <dbReference type="Proteomes" id="UP001140513"/>
    </source>
</evidence>
<sequence>MADYNTPEFKRYAAVHENPQGGGDARPTALQIVKDNDLEGKLSGKVVLITGCSSGIGIETARAMKATGAHVFATVRDLGKGKKALADILEPGKLDLELLDLNSLTSVRNFAKSFLAKTNNQLNILINNAGIMAIPEDKTEDGFEKQFGTNHLAHFLLFQLLKPALLASATPDFQSRVVSVSSLGHRYNNIDLDNVMLENGAYEPNRAYAHSKLGNIYLANEIERRYGSQGLHANSLHPGGIWTGLQDHMDVSAWKANPAVNTYMKNTAQGAATTVWAAVAKCWEGKGGKYLDNCQIAPPAPEGADVFTSGYAEWAYDEEAAKKLWTMSNKFVGLPEDE</sequence>
<gene>
    <name evidence="3" type="ORF">N0V89_006386</name>
</gene>
<dbReference type="RefSeq" id="XP_056072423.1">
    <property type="nucleotide sequence ID" value="XM_056215156.1"/>
</dbReference>
<dbReference type="PRINTS" id="PR00081">
    <property type="entry name" value="GDHRDH"/>
</dbReference>
<evidence type="ECO:0000256" key="2">
    <source>
        <dbReference type="ARBA" id="ARBA00023002"/>
    </source>
</evidence>
<dbReference type="SUPFAM" id="SSF51735">
    <property type="entry name" value="NAD(P)-binding Rossmann-fold domains"/>
    <property type="match status" value="1"/>
</dbReference>
<reference evidence="3" key="1">
    <citation type="submission" date="2022-10" db="EMBL/GenBank/DDBJ databases">
        <title>Tapping the CABI collections for fungal endophytes: first genome assemblies for Collariella, Neodidymelliopsis, Ascochyta clinopodiicola, Didymella pomorum, Didymosphaeria variabile, Neocosmospora piperis and Neocucurbitaria cava.</title>
        <authorList>
            <person name="Hill R."/>
        </authorList>
    </citation>
    <scope>NUCLEOTIDE SEQUENCE</scope>
    <source>
        <strain evidence="3">IMI 356815</strain>
    </source>
</reference>
<dbReference type="Gene3D" id="3.40.50.720">
    <property type="entry name" value="NAD(P)-binding Rossmann-like Domain"/>
    <property type="match status" value="1"/>
</dbReference>
<protein>
    <recommendedName>
        <fullName evidence="5">NAD(P)-binding protein</fullName>
    </recommendedName>
</protein>
<dbReference type="GO" id="GO:0016491">
    <property type="term" value="F:oxidoreductase activity"/>
    <property type="evidence" value="ECO:0007669"/>
    <property type="project" value="UniProtKB-KW"/>
</dbReference>
<evidence type="ECO:0008006" key="5">
    <source>
        <dbReference type="Google" id="ProtNLM"/>
    </source>
</evidence>
<keyword evidence="2" id="KW-0560">Oxidoreductase</keyword>
<dbReference type="PANTHER" id="PTHR24320">
    <property type="entry name" value="RETINOL DEHYDROGENASE"/>
    <property type="match status" value="1"/>
</dbReference>
<dbReference type="Proteomes" id="UP001140513">
    <property type="component" value="Unassembled WGS sequence"/>
</dbReference>
<dbReference type="InterPro" id="IPR036291">
    <property type="entry name" value="NAD(P)-bd_dom_sf"/>
</dbReference>
<comment type="similarity">
    <text evidence="1">Belongs to the short-chain dehydrogenases/reductases (SDR) family.</text>
</comment>
<dbReference type="EMBL" id="JAPEUX010000004">
    <property type="protein sequence ID" value="KAJ4354649.1"/>
    <property type="molecule type" value="Genomic_DNA"/>
</dbReference>
<dbReference type="Pfam" id="PF00106">
    <property type="entry name" value="adh_short"/>
    <property type="match status" value="1"/>
</dbReference>
<proteinExistence type="inferred from homology"/>
<evidence type="ECO:0000256" key="1">
    <source>
        <dbReference type="ARBA" id="ARBA00006484"/>
    </source>
</evidence>
<dbReference type="PANTHER" id="PTHR24320:SF272">
    <property type="entry name" value="NAD(P)-BINDING ROSSMANN-FOLD SUPERFAMILY PROTEIN"/>
    <property type="match status" value="1"/>
</dbReference>
<dbReference type="AlphaFoldDB" id="A0A9W8XN92"/>
<evidence type="ECO:0000313" key="3">
    <source>
        <dbReference type="EMBL" id="KAJ4354649.1"/>
    </source>
</evidence>
<comment type="caution">
    <text evidence="3">The sequence shown here is derived from an EMBL/GenBank/DDBJ whole genome shotgun (WGS) entry which is preliminary data.</text>
</comment>
<dbReference type="GeneID" id="80909916"/>
<name>A0A9W8XN92_9PLEO</name>
<accession>A0A9W8XN92</accession>
<keyword evidence="4" id="KW-1185">Reference proteome</keyword>
<dbReference type="InterPro" id="IPR002347">
    <property type="entry name" value="SDR_fam"/>
</dbReference>
<organism evidence="3 4">
    <name type="scientific">Didymosphaeria variabile</name>
    <dbReference type="NCBI Taxonomy" id="1932322"/>
    <lineage>
        <taxon>Eukaryota</taxon>
        <taxon>Fungi</taxon>
        <taxon>Dikarya</taxon>
        <taxon>Ascomycota</taxon>
        <taxon>Pezizomycotina</taxon>
        <taxon>Dothideomycetes</taxon>
        <taxon>Pleosporomycetidae</taxon>
        <taxon>Pleosporales</taxon>
        <taxon>Massarineae</taxon>
        <taxon>Didymosphaeriaceae</taxon>
        <taxon>Didymosphaeria</taxon>
    </lineage>
</organism>